<evidence type="ECO:0000313" key="5">
    <source>
        <dbReference type="EMBL" id="VFA97904.1"/>
    </source>
</evidence>
<dbReference type="SUPFAM" id="SSF46894">
    <property type="entry name" value="C-terminal effector domain of the bipartite response regulators"/>
    <property type="match status" value="1"/>
</dbReference>
<evidence type="ECO:0000256" key="1">
    <source>
        <dbReference type="ARBA" id="ARBA00023015"/>
    </source>
</evidence>
<evidence type="ECO:0000313" key="6">
    <source>
        <dbReference type="Proteomes" id="UP000290439"/>
    </source>
</evidence>
<dbReference type="InterPro" id="IPR000792">
    <property type="entry name" value="Tscrpt_reg_LuxR_C"/>
</dbReference>
<evidence type="ECO:0000256" key="2">
    <source>
        <dbReference type="ARBA" id="ARBA00023125"/>
    </source>
</evidence>
<organism evidence="5 6">
    <name type="scientific">Nocardia cyriacigeorgica</name>
    <dbReference type="NCBI Taxonomy" id="135487"/>
    <lineage>
        <taxon>Bacteria</taxon>
        <taxon>Bacillati</taxon>
        <taxon>Actinomycetota</taxon>
        <taxon>Actinomycetes</taxon>
        <taxon>Mycobacteriales</taxon>
        <taxon>Nocardiaceae</taxon>
        <taxon>Nocardia</taxon>
    </lineage>
</organism>
<accession>A0A4U8W0M3</accession>
<name>A0A4U8W0M3_9NOCA</name>
<dbReference type="InterPro" id="IPR039420">
    <property type="entry name" value="WalR-like"/>
</dbReference>
<dbReference type="InterPro" id="IPR011990">
    <property type="entry name" value="TPR-like_helical_dom_sf"/>
</dbReference>
<dbReference type="EMBL" id="LR215973">
    <property type="protein sequence ID" value="VFA97904.1"/>
    <property type="molecule type" value="Genomic_DNA"/>
</dbReference>
<dbReference type="InterPro" id="IPR016032">
    <property type="entry name" value="Sig_transdc_resp-reg_C-effctor"/>
</dbReference>
<dbReference type="InterPro" id="IPR036388">
    <property type="entry name" value="WH-like_DNA-bd_sf"/>
</dbReference>
<dbReference type="AlphaFoldDB" id="A0A4U8W0M3"/>
<dbReference type="GO" id="GO:0003677">
    <property type="term" value="F:DNA binding"/>
    <property type="evidence" value="ECO:0007669"/>
    <property type="project" value="UniProtKB-KW"/>
</dbReference>
<dbReference type="Pfam" id="PF00196">
    <property type="entry name" value="GerE"/>
    <property type="match status" value="1"/>
</dbReference>
<proteinExistence type="predicted"/>
<evidence type="ECO:0000256" key="3">
    <source>
        <dbReference type="ARBA" id="ARBA00023163"/>
    </source>
</evidence>
<sequence>MVADVEPGRTAFRAAAWDEAYALLGRVAETTELDAADQEILAECAHLLGHTEQSVDLRSRLYARYVHDGAHREAALCAYRIHLVLSLRGDMAAAMGWLARAQRLLAAEPECAAHGYVCLAEAEANYFAGNLDVSLELGRRVTAIGERYGDRDLVDYGLHQQGRALAALGDIAPALALLDEAMLAVVSGEVRSPLISAGIYCSSINVCEALSDIARAQAWTSAFEHWACSHPAGTPISGSCRMHRSVILWLHGSWIEAEREARLACQEQNGTVAMDAGRAWYQVGEIRRVVGDLTGAEEAFAHAGRYGSEVQPGMALLRAAQGRIDAAMAGLARALAERPADRLARAALLPAMAELSMAAGEYAQAQQVVAELDALADIGPAVRACAAYARGALHVVDDDPAAALPALRTAARIWSELDMPYELARTRRLIGTACRSVGDEEAAAVEWDSCRSIFARLGAVPDVVATDALLADRRTSPLPAGLTAREAEVLRLVSGGLTNHAIAQSLSLSDKTVARHLGNIFTKIGVSSRAAATAYAYRHDLA</sequence>
<dbReference type="PANTHER" id="PTHR43214">
    <property type="entry name" value="TWO-COMPONENT RESPONSE REGULATOR"/>
    <property type="match status" value="1"/>
</dbReference>
<dbReference type="PROSITE" id="PS00622">
    <property type="entry name" value="HTH_LUXR_1"/>
    <property type="match status" value="1"/>
</dbReference>
<dbReference type="PROSITE" id="PS50043">
    <property type="entry name" value="HTH_LUXR_2"/>
    <property type="match status" value="1"/>
</dbReference>
<dbReference type="PANTHER" id="PTHR43214:SF41">
    <property type="entry name" value="NITRATE_NITRITE RESPONSE REGULATOR PROTEIN NARP"/>
    <property type="match status" value="1"/>
</dbReference>
<dbReference type="Proteomes" id="UP000290439">
    <property type="component" value="Chromosome"/>
</dbReference>
<dbReference type="Gene3D" id="1.10.10.10">
    <property type="entry name" value="Winged helix-like DNA-binding domain superfamily/Winged helix DNA-binding domain"/>
    <property type="match status" value="1"/>
</dbReference>
<dbReference type="GO" id="GO:0006355">
    <property type="term" value="P:regulation of DNA-templated transcription"/>
    <property type="evidence" value="ECO:0007669"/>
    <property type="project" value="InterPro"/>
</dbReference>
<dbReference type="PRINTS" id="PR00038">
    <property type="entry name" value="HTHLUXR"/>
</dbReference>
<gene>
    <name evidence="5" type="primary">vraR_4</name>
    <name evidence="5" type="ORF">NCTC10797_01669</name>
</gene>
<dbReference type="RefSeq" id="WP_130916690.1">
    <property type="nucleotide sequence ID" value="NZ_JBPAJI010000001.1"/>
</dbReference>
<evidence type="ECO:0000259" key="4">
    <source>
        <dbReference type="PROSITE" id="PS50043"/>
    </source>
</evidence>
<dbReference type="SUPFAM" id="SSF48452">
    <property type="entry name" value="TPR-like"/>
    <property type="match status" value="2"/>
</dbReference>
<dbReference type="CDD" id="cd06170">
    <property type="entry name" value="LuxR_C_like"/>
    <property type="match status" value="1"/>
</dbReference>
<keyword evidence="3" id="KW-0804">Transcription</keyword>
<reference evidence="5 6" key="1">
    <citation type="submission" date="2019-02" db="EMBL/GenBank/DDBJ databases">
        <authorList>
            <consortium name="Pathogen Informatics"/>
        </authorList>
    </citation>
    <scope>NUCLEOTIDE SEQUENCE [LARGE SCALE GENOMIC DNA]</scope>
    <source>
        <strain evidence="5 6">3012STDY6756504</strain>
    </source>
</reference>
<keyword evidence="2" id="KW-0238">DNA-binding</keyword>
<dbReference type="Gene3D" id="1.25.40.10">
    <property type="entry name" value="Tetratricopeptide repeat domain"/>
    <property type="match status" value="1"/>
</dbReference>
<protein>
    <submittedName>
        <fullName evidence="5">Response regulator protein vraR</fullName>
    </submittedName>
</protein>
<dbReference type="SMART" id="SM00421">
    <property type="entry name" value="HTH_LUXR"/>
    <property type="match status" value="1"/>
</dbReference>
<feature type="domain" description="HTH luxR-type" evidence="4">
    <location>
        <begin position="475"/>
        <end position="540"/>
    </location>
</feature>
<keyword evidence="1" id="KW-0805">Transcription regulation</keyword>